<protein>
    <recommendedName>
        <fullName evidence="2">diguanylate cyclase</fullName>
        <ecNumber evidence="2">2.7.7.65</ecNumber>
    </recommendedName>
</protein>
<dbReference type="OrthoDB" id="9812260at2"/>
<dbReference type="KEGG" id="ncu:F0U83_04800"/>
<reference evidence="5 6" key="1">
    <citation type="journal article" date="2019" name="Biochem. Eng. J.">
        <title>Metabolic engineering of the marine bacteria Neptunomonas concharum for the production of acetoin and meso-2,3-butanediol from acetate.</title>
        <authorList>
            <person name="Li W."/>
            <person name="Pu N."/>
            <person name="Liu C.-X."/>
            <person name="Yuan Q.-P."/>
            <person name="Li Z.-J."/>
        </authorList>
    </citation>
    <scope>NUCLEOTIDE SEQUENCE [LARGE SCALE GENOMIC DNA]</scope>
    <source>
        <strain evidence="5 6">JCM17730</strain>
    </source>
</reference>
<sequence length="321" mass="36970">MTATEPNIEELHLQLGLLQMLDVGLVVLDKDYNIYLWNTFMENHSGRLHSRLYKKNLFECFSELPATWFRRKIESVFTLKNRSFITWEQRPYLFHFKSYRPITGNAPHMYQNVTLIPLSSPDGKVNHVGILIYDVTDAAMGRRALEKANGQLEKLSRTDALTGLFNRGFWESQMLHEFNRFARTQSPSTLIMVDIDHFKRINDTYGHPAGDEVIRQLSACLQEATRNTDIVGRYGGEEFALLLVDTKASQANILVNRLRDAVDSLAIPHLDESITFTLSMGMVEISNLFQTYEQWIQLADQALYQSKQNGRNRVTVLSMDE</sequence>
<evidence type="ECO:0000256" key="1">
    <source>
        <dbReference type="ARBA" id="ARBA00001946"/>
    </source>
</evidence>
<dbReference type="Gene3D" id="3.30.450.20">
    <property type="entry name" value="PAS domain"/>
    <property type="match status" value="1"/>
</dbReference>
<dbReference type="InterPro" id="IPR050469">
    <property type="entry name" value="Diguanylate_Cyclase"/>
</dbReference>
<dbReference type="PANTHER" id="PTHR45138">
    <property type="entry name" value="REGULATORY COMPONENTS OF SENSORY TRANSDUCTION SYSTEM"/>
    <property type="match status" value="1"/>
</dbReference>
<feature type="domain" description="GGDEF" evidence="4">
    <location>
        <begin position="186"/>
        <end position="319"/>
    </location>
</feature>
<dbReference type="GO" id="GO:0052621">
    <property type="term" value="F:diguanylate cyclase activity"/>
    <property type="evidence" value="ECO:0007669"/>
    <property type="project" value="UniProtKB-EC"/>
</dbReference>
<dbReference type="Pfam" id="PF08448">
    <property type="entry name" value="PAS_4"/>
    <property type="match status" value="1"/>
</dbReference>
<evidence type="ECO:0000256" key="3">
    <source>
        <dbReference type="ARBA" id="ARBA00034247"/>
    </source>
</evidence>
<proteinExistence type="predicted"/>
<dbReference type="EC" id="2.7.7.65" evidence="2"/>
<comment type="catalytic activity">
    <reaction evidence="3">
        <text>2 GTP = 3',3'-c-di-GMP + 2 diphosphate</text>
        <dbReference type="Rhea" id="RHEA:24898"/>
        <dbReference type="ChEBI" id="CHEBI:33019"/>
        <dbReference type="ChEBI" id="CHEBI:37565"/>
        <dbReference type="ChEBI" id="CHEBI:58805"/>
        <dbReference type="EC" id="2.7.7.65"/>
    </reaction>
</comment>
<dbReference type="SUPFAM" id="SSF55073">
    <property type="entry name" value="Nucleotide cyclase"/>
    <property type="match status" value="1"/>
</dbReference>
<dbReference type="AlphaFoldDB" id="A0A5P1RGY1"/>
<gene>
    <name evidence="5" type="ORF">F0U83_04800</name>
</gene>
<dbReference type="InterPro" id="IPR035965">
    <property type="entry name" value="PAS-like_dom_sf"/>
</dbReference>
<dbReference type="FunFam" id="3.30.70.270:FF:000001">
    <property type="entry name" value="Diguanylate cyclase domain protein"/>
    <property type="match status" value="1"/>
</dbReference>
<dbReference type="SUPFAM" id="SSF55785">
    <property type="entry name" value="PYP-like sensor domain (PAS domain)"/>
    <property type="match status" value="1"/>
</dbReference>
<dbReference type="EMBL" id="CP043869">
    <property type="protein sequence ID" value="QEQ98332.1"/>
    <property type="molecule type" value="Genomic_DNA"/>
</dbReference>
<dbReference type="InterPro" id="IPR029787">
    <property type="entry name" value="Nucleotide_cyclase"/>
</dbReference>
<dbReference type="Proteomes" id="UP000324760">
    <property type="component" value="Chromosome"/>
</dbReference>
<dbReference type="InterPro" id="IPR000160">
    <property type="entry name" value="GGDEF_dom"/>
</dbReference>
<dbReference type="InterPro" id="IPR013656">
    <property type="entry name" value="PAS_4"/>
</dbReference>
<dbReference type="InterPro" id="IPR043128">
    <property type="entry name" value="Rev_trsase/Diguanyl_cyclase"/>
</dbReference>
<dbReference type="Gene3D" id="3.30.70.270">
    <property type="match status" value="1"/>
</dbReference>
<dbReference type="PANTHER" id="PTHR45138:SF9">
    <property type="entry name" value="DIGUANYLATE CYCLASE DGCM-RELATED"/>
    <property type="match status" value="1"/>
</dbReference>
<dbReference type="CDD" id="cd01949">
    <property type="entry name" value="GGDEF"/>
    <property type="match status" value="1"/>
</dbReference>
<dbReference type="SMART" id="SM00267">
    <property type="entry name" value="GGDEF"/>
    <property type="match status" value="1"/>
</dbReference>
<evidence type="ECO:0000259" key="4">
    <source>
        <dbReference type="PROSITE" id="PS50887"/>
    </source>
</evidence>
<dbReference type="Pfam" id="PF00990">
    <property type="entry name" value="GGDEF"/>
    <property type="match status" value="1"/>
</dbReference>
<dbReference type="NCBIfam" id="TIGR00254">
    <property type="entry name" value="GGDEF"/>
    <property type="match status" value="1"/>
</dbReference>
<organism evidence="5 6">
    <name type="scientific">Neptunomonas concharum</name>
    <dbReference type="NCBI Taxonomy" id="1031538"/>
    <lineage>
        <taxon>Bacteria</taxon>
        <taxon>Pseudomonadati</taxon>
        <taxon>Pseudomonadota</taxon>
        <taxon>Gammaproteobacteria</taxon>
        <taxon>Oceanospirillales</taxon>
        <taxon>Oceanospirillaceae</taxon>
        <taxon>Neptunomonas</taxon>
    </lineage>
</organism>
<evidence type="ECO:0000313" key="5">
    <source>
        <dbReference type="EMBL" id="QEQ98332.1"/>
    </source>
</evidence>
<name>A0A5P1RGY1_9GAMM</name>
<keyword evidence="6" id="KW-1185">Reference proteome</keyword>
<comment type="cofactor">
    <cofactor evidence="1">
        <name>Mg(2+)</name>
        <dbReference type="ChEBI" id="CHEBI:18420"/>
    </cofactor>
</comment>
<accession>A0A5P1RGY1</accession>
<evidence type="ECO:0000313" key="6">
    <source>
        <dbReference type="Proteomes" id="UP000324760"/>
    </source>
</evidence>
<dbReference type="PROSITE" id="PS50887">
    <property type="entry name" value="GGDEF"/>
    <property type="match status" value="1"/>
</dbReference>
<evidence type="ECO:0000256" key="2">
    <source>
        <dbReference type="ARBA" id="ARBA00012528"/>
    </source>
</evidence>